<reference evidence="2" key="1">
    <citation type="submission" date="2017-01" db="EMBL/GenBank/DDBJ databases">
        <authorList>
            <person name="Varghese N."/>
            <person name="Submissions S."/>
        </authorList>
    </citation>
    <scope>NUCLEOTIDE SEQUENCE [LARGE SCALE GENOMIC DNA]</scope>
    <source>
        <strain evidence="2">DSM 22306</strain>
    </source>
</reference>
<protein>
    <submittedName>
        <fullName evidence="1">Uncharacterized protein</fullName>
    </submittedName>
</protein>
<dbReference type="EMBL" id="FTOE01000008">
    <property type="protein sequence ID" value="SIS93092.1"/>
    <property type="molecule type" value="Genomic_DNA"/>
</dbReference>
<gene>
    <name evidence="1" type="ORF">SAMN05421760_10828</name>
</gene>
<accession>A0A1N7N411</accession>
<evidence type="ECO:0000313" key="2">
    <source>
        <dbReference type="Proteomes" id="UP000185999"/>
    </source>
</evidence>
<evidence type="ECO:0000313" key="1">
    <source>
        <dbReference type="EMBL" id="SIS93092.1"/>
    </source>
</evidence>
<sequence>MESDQNKLGIAKFAALKMVEYKPQFTNLLPKNITLTLYLKVKLNG</sequence>
<organism evidence="1 2">
    <name type="scientific">Neptunomonas antarctica</name>
    <dbReference type="NCBI Taxonomy" id="619304"/>
    <lineage>
        <taxon>Bacteria</taxon>
        <taxon>Pseudomonadati</taxon>
        <taxon>Pseudomonadota</taxon>
        <taxon>Gammaproteobacteria</taxon>
        <taxon>Oceanospirillales</taxon>
        <taxon>Oceanospirillaceae</taxon>
        <taxon>Neptunomonas</taxon>
    </lineage>
</organism>
<proteinExistence type="predicted"/>
<name>A0A1N7N411_9GAMM</name>
<dbReference type="Proteomes" id="UP000185999">
    <property type="component" value="Unassembled WGS sequence"/>
</dbReference>
<keyword evidence="2" id="KW-1185">Reference proteome</keyword>
<dbReference type="AlphaFoldDB" id="A0A1N7N411"/>